<keyword evidence="2" id="KW-1185">Reference proteome</keyword>
<dbReference type="Proteomes" id="UP001205566">
    <property type="component" value="Unassembled WGS sequence"/>
</dbReference>
<comment type="caution">
    <text evidence="1">The sequence shown here is derived from an EMBL/GenBank/DDBJ whole genome shotgun (WGS) entry which is preliminary data.</text>
</comment>
<proteinExistence type="predicted"/>
<name>A0ABT1NZ44_9GAMM</name>
<organism evidence="1 2">
    <name type="scientific">Microbulbifer elongatus</name>
    <dbReference type="NCBI Taxonomy" id="86173"/>
    <lineage>
        <taxon>Bacteria</taxon>
        <taxon>Pseudomonadati</taxon>
        <taxon>Pseudomonadota</taxon>
        <taxon>Gammaproteobacteria</taxon>
        <taxon>Cellvibrionales</taxon>
        <taxon>Microbulbiferaceae</taxon>
        <taxon>Microbulbifer</taxon>
    </lineage>
</organism>
<reference evidence="1" key="1">
    <citation type="thesis" date="2020" institute="Technische Universitat Dresden" country="Dresden, Germany">
        <title>The Agarolytic System of Microbulbifer elongatus PORT2, Isolated from Batu Karas, Pangandaran West Java Indonesia.</title>
        <authorList>
            <person name="Anggraeni S.R."/>
        </authorList>
    </citation>
    <scope>NUCLEOTIDE SEQUENCE</scope>
    <source>
        <strain evidence="1">PORT2</strain>
    </source>
</reference>
<protein>
    <recommendedName>
        <fullName evidence="3">Organic solvent tolerance-like N-terminal domain-containing protein</fullName>
    </recommendedName>
</protein>
<dbReference type="EMBL" id="JACASI010000017">
    <property type="protein sequence ID" value="MCQ3829164.1"/>
    <property type="molecule type" value="Genomic_DNA"/>
</dbReference>
<evidence type="ECO:0000313" key="1">
    <source>
        <dbReference type="EMBL" id="MCQ3829164.1"/>
    </source>
</evidence>
<gene>
    <name evidence="1" type="ORF">HXX02_06880</name>
</gene>
<dbReference type="RefSeq" id="WP_255874067.1">
    <property type="nucleotide sequence ID" value="NZ_JACASI010000017.1"/>
</dbReference>
<sequence length="111" mass="11796">MKSVFNFIFVSIVAIFSVSAWSLEITADEVRGQHGSDTKIYLGNVNITFPEGSGLETTALTVKNLSSGERILEGDVTLKYESLVVKSEKVILSPIEGGLVAAMEKAAVSGS</sequence>
<accession>A0ABT1NZ44</accession>
<evidence type="ECO:0008006" key="3">
    <source>
        <dbReference type="Google" id="ProtNLM"/>
    </source>
</evidence>
<evidence type="ECO:0000313" key="2">
    <source>
        <dbReference type="Proteomes" id="UP001205566"/>
    </source>
</evidence>